<dbReference type="InterPro" id="IPR015424">
    <property type="entry name" value="PyrdxlP-dep_Trfase"/>
</dbReference>
<comment type="similarity">
    <text evidence="4 17">Belongs to the SepSecS family.</text>
</comment>
<proteinExistence type="inferred from homology"/>
<comment type="caution">
    <text evidence="20">The sequence shown here is derived from an EMBL/GenBank/DDBJ whole genome shotgun (WGS) entry which is preliminary data.</text>
</comment>
<evidence type="ECO:0000256" key="13">
    <source>
        <dbReference type="ARBA" id="ARBA00030669"/>
    </source>
</evidence>
<evidence type="ECO:0000256" key="18">
    <source>
        <dbReference type="PIRSR" id="PIRSR017689-1"/>
    </source>
</evidence>
<dbReference type="GO" id="GO:0098621">
    <property type="term" value="F:O-phosphoseryl-tRNA(Sec) selenium transferase activity"/>
    <property type="evidence" value="ECO:0007669"/>
    <property type="project" value="UniProtKB-EC"/>
</dbReference>
<comment type="catalytic activity">
    <reaction evidence="16 17">
        <text>O-phospho-L-seryl-tRNA(Sec) + selenophosphate + H2O = L-selenocysteinyl-tRNA(Sec) + 2 phosphate</text>
        <dbReference type="Rhea" id="RHEA:25041"/>
        <dbReference type="Rhea" id="RHEA-COMP:9743"/>
        <dbReference type="Rhea" id="RHEA-COMP:9947"/>
        <dbReference type="ChEBI" id="CHEBI:15377"/>
        <dbReference type="ChEBI" id="CHEBI:16144"/>
        <dbReference type="ChEBI" id="CHEBI:43474"/>
        <dbReference type="ChEBI" id="CHEBI:78551"/>
        <dbReference type="ChEBI" id="CHEBI:78573"/>
        <dbReference type="EC" id="2.9.1.2"/>
    </reaction>
</comment>
<dbReference type="EMBL" id="BFAX01000004">
    <property type="protein sequence ID" value="GBF36820.1"/>
    <property type="molecule type" value="Genomic_DNA"/>
</dbReference>
<evidence type="ECO:0000256" key="17">
    <source>
        <dbReference type="PIRNR" id="PIRNR017689"/>
    </source>
</evidence>
<evidence type="ECO:0000256" key="11">
    <source>
        <dbReference type="ARBA" id="ARBA00022917"/>
    </source>
</evidence>
<protein>
    <recommendedName>
        <fullName evidence="6 17">O-phosphoseryl-tRNA(Sec) selenium transferase</fullName>
        <ecNumber evidence="5 17">2.9.1.2</ecNumber>
    </recommendedName>
    <alternativeName>
        <fullName evidence="13 17">Selenocysteine synthase</fullName>
    </alternativeName>
    <alternativeName>
        <fullName evidence="14 17">Selenocysteinyl-tRNA(Sec) synthase</fullName>
    </alternativeName>
    <alternativeName>
        <fullName evidence="15 17">Sep-tRNA:Sec-tRNA synthase</fullName>
    </alternativeName>
</protein>
<feature type="binding site" evidence="18">
    <location>
        <position position="95"/>
    </location>
    <ligand>
        <name>substrate</name>
    </ligand>
</feature>
<evidence type="ECO:0000256" key="2">
    <source>
        <dbReference type="ARBA" id="ARBA00002552"/>
    </source>
</evidence>
<evidence type="ECO:0000256" key="4">
    <source>
        <dbReference type="ARBA" id="ARBA00007037"/>
    </source>
</evidence>
<keyword evidence="10 17" id="KW-0663">Pyridoxal phosphate</keyword>
<dbReference type="GO" id="GO:0001514">
    <property type="term" value="P:selenocysteine incorporation"/>
    <property type="evidence" value="ECO:0007669"/>
    <property type="project" value="TreeGrafter"/>
</dbReference>
<dbReference type="PANTHER" id="PTHR12944:SF2">
    <property type="entry name" value="O-PHOSPHOSERYL-TRNA(SEC) SELENIUM TRANSFERASE"/>
    <property type="match status" value="1"/>
</dbReference>
<dbReference type="SUPFAM" id="SSF53383">
    <property type="entry name" value="PLP-dependent transferases"/>
    <property type="match status" value="1"/>
</dbReference>
<name>A0A401HRJ6_9EURY</name>
<comment type="function">
    <text evidence="2 17">Converts O-phosphoseryl-tRNA(Sec) to selenocysteinyl-tRNA(Sec) required for selenoprotein biosynthesis.</text>
</comment>
<evidence type="ECO:0000313" key="20">
    <source>
        <dbReference type="EMBL" id="GBF36820.1"/>
    </source>
</evidence>
<evidence type="ECO:0000313" key="21">
    <source>
        <dbReference type="Proteomes" id="UP000290527"/>
    </source>
</evidence>
<evidence type="ECO:0000256" key="14">
    <source>
        <dbReference type="ARBA" id="ARBA00032048"/>
    </source>
</evidence>
<feature type="binding site" evidence="18">
    <location>
        <position position="307"/>
    </location>
    <ligand>
        <name>substrate</name>
    </ligand>
</feature>
<comment type="cofactor">
    <cofactor evidence="1 17 19">
        <name>pyridoxal 5'-phosphate</name>
        <dbReference type="ChEBI" id="CHEBI:597326"/>
    </cofactor>
</comment>
<evidence type="ECO:0000256" key="16">
    <source>
        <dbReference type="ARBA" id="ARBA00048808"/>
    </source>
</evidence>
<feature type="site" description="May act as a substrate filter by repelling compounds with a negatively charged alpha-carboxylate" evidence="19">
    <location>
        <position position="71"/>
    </location>
</feature>
<dbReference type="Pfam" id="PF05889">
    <property type="entry name" value="SepSecS"/>
    <property type="match status" value="1"/>
</dbReference>
<evidence type="ECO:0000256" key="19">
    <source>
        <dbReference type="PIRSR" id="PIRSR017689-50"/>
    </source>
</evidence>
<dbReference type="PIRSF" id="PIRSF017689">
    <property type="entry name" value="SepSecS"/>
    <property type="match status" value="1"/>
</dbReference>
<keyword evidence="8 17" id="KW-0808">Transferase</keyword>
<comment type="pathway">
    <text evidence="3 17">Aminoacyl-tRNA biosynthesis; selenocysteinyl-tRNA(Sec) biosynthesis; selenocysteinyl-tRNA(Sec) from L-seryl-tRNA(Sec) (archaeal/eukaryal route): step 2/2.</text>
</comment>
<keyword evidence="12 17" id="KW-0711">Selenium</keyword>
<gene>
    <name evidence="20" type="ORF">MHHB_P1050</name>
</gene>
<feature type="binding site" evidence="18">
    <location>
        <position position="72"/>
    </location>
    <ligand>
        <name>pyridoxal 5'-phosphate</name>
        <dbReference type="ChEBI" id="CHEBI:597326"/>
    </ligand>
</feature>
<feature type="binding site" evidence="18">
    <location>
        <position position="266"/>
    </location>
    <ligand>
        <name>tRNA</name>
        <dbReference type="ChEBI" id="CHEBI:17843"/>
    </ligand>
</feature>
<keyword evidence="21" id="KW-1185">Reference proteome</keyword>
<feature type="binding site" evidence="18">
    <location>
        <position position="102"/>
    </location>
    <ligand>
        <name>substrate</name>
    </ligand>
</feature>
<evidence type="ECO:0000256" key="1">
    <source>
        <dbReference type="ARBA" id="ARBA00001933"/>
    </source>
</evidence>
<evidence type="ECO:0000256" key="12">
    <source>
        <dbReference type="ARBA" id="ARBA00023266"/>
    </source>
</evidence>
<keyword evidence="11 17" id="KW-0648">Protein biosynthesis</keyword>
<dbReference type="InterPro" id="IPR019872">
    <property type="entry name" value="Sec-tRNA_Se_transferase"/>
</dbReference>
<organism evidence="20 21">
    <name type="scientific">Methanofervidicoccus abyssi</name>
    <dbReference type="NCBI Taxonomy" id="2082189"/>
    <lineage>
        <taxon>Archaea</taxon>
        <taxon>Methanobacteriati</taxon>
        <taxon>Methanobacteriota</taxon>
        <taxon>Methanomada group</taxon>
        <taxon>Methanococci</taxon>
        <taxon>Methanococcales</taxon>
        <taxon>Methanofervidicoccus</taxon>
    </lineage>
</organism>
<accession>A0A401HRJ6</accession>
<keyword evidence="9 17" id="KW-0694">RNA-binding</keyword>
<keyword evidence="7 17" id="KW-0820">tRNA-binding</keyword>
<dbReference type="GO" id="GO:0001717">
    <property type="term" value="P:conversion of seryl-tRNAsec to selenocys-tRNAsec"/>
    <property type="evidence" value="ECO:0007669"/>
    <property type="project" value="UniProtKB-UniRule"/>
</dbReference>
<sequence length="438" mass="49336">MFRMDVSGLIPKNMENRGLLILKDNLRFIEDILSHRRIPKEGLPEDKIRLLLKFFSLMDTDKDPKVIRIGEREGRCVSKIQEELVSGFCHGIGRSGNLIDPQPKAPGASAMYNLTNSMLTSFLRNLGLKVHGIGLPVATGLSLSLCLNAVRRMYNSNVVIYPYAAHKSPIKGVYLVGFRMRLVETKLYGDAVKVDVDDIEDAIVHEIDMGNNPCILSTLTFFPPRESDDIVEIGKICKEYNIPHIVNGAYALQNRYYIEKLRKAFKYRVDAVVSSSDKNLLTPIGGGIVYSKDKDFLREVSLSYPGRACATPIVNILISLLSLGMKRYLELMEEQRRCRDLLEELLNNLVEKTESKVLNINNPISLAVTVNSDPVEIAGKLYNLRVTGPRGVRSTDKFATCYLHKYPYDYIVINAAIGVRDKDIIAVVEKLEDVLLRR</sequence>
<dbReference type="Proteomes" id="UP000290527">
    <property type="component" value="Unassembled WGS sequence"/>
</dbReference>
<evidence type="ECO:0000256" key="8">
    <source>
        <dbReference type="ARBA" id="ARBA00022679"/>
    </source>
</evidence>
<dbReference type="Gene3D" id="3.40.640.10">
    <property type="entry name" value="Type I PLP-dependent aspartate aminotransferase-like (Major domain)"/>
    <property type="match status" value="1"/>
</dbReference>
<dbReference type="EC" id="2.9.1.2" evidence="5 17"/>
<dbReference type="GO" id="GO:0000049">
    <property type="term" value="F:tRNA binding"/>
    <property type="evidence" value="ECO:0007669"/>
    <property type="project" value="UniProtKB-UniRule"/>
</dbReference>
<evidence type="ECO:0000256" key="7">
    <source>
        <dbReference type="ARBA" id="ARBA00022555"/>
    </source>
</evidence>
<evidence type="ECO:0000256" key="10">
    <source>
        <dbReference type="ARBA" id="ARBA00022898"/>
    </source>
</evidence>
<dbReference type="AlphaFoldDB" id="A0A401HRJ6"/>
<dbReference type="OrthoDB" id="64344at2157"/>
<dbReference type="RefSeq" id="WP_131007644.1">
    <property type="nucleotide sequence ID" value="NZ_BFAX01000004.1"/>
</dbReference>
<feature type="modified residue" description="N6-(pyridoxal phosphate)lysine" evidence="19">
    <location>
        <position position="278"/>
    </location>
</feature>
<dbReference type="UniPathway" id="UPA00906">
    <property type="reaction ID" value="UER00898"/>
</dbReference>
<dbReference type="InterPro" id="IPR015421">
    <property type="entry name" value="PyrdxlP-dep_Trfase_major"/>
</dbReference>
<dbReference type="PANTHER" id="PTHR12944">
    <property type="entry name" value="SOLUBLE LIVER ANTIGEN/LIVER PANCREAS ANTIGEN"/>
    <property type="match status" value="1"/>
</dbReference>
<evidence type="ECO:0000256" key="3">
    <source>
        <dbReference type="ARBA" id="ARBA00004822"/>
    </source>
</evidence>
<reference evidence="20 21" key="1">
    <citation type="journal article" date="2019" name="Int. J. Syst. Evol. Microbiol.">
        <title>Methanofervidicoccus abyssi gen. nov., sp. nov., a hydrogenotrophic methanogen, isolated from a hydrothermal vent chimney in the Mid-Cayman Spreading Center, the Caribbean Sea.</title>
        <authorList>
            <person name="Sakai S."/>
            <person name="Takaki Y."/>
            <person name="Miyazaki M."/>
            <person name="Ogawara M."/>
            <person name="Yanagawa K."/>
            <person name="Miyazaki J."/>
            <person name="Takai K."/>
        </authorList>
    </citation>
    <scope>NUCLEOTIDE SEQUENCE [LARGE SCALE GENOMIC DNA]</scope>
    <source>
        <strain evidence="20 21">HHB</strain>
    </source>
</reference>
<evidence type="ECO:0000256" key="9">
    <source>
        <dbReference type="ARBA" id="ARBA00022884"/>
    </source>
</evidence>
<evidence type="ECO:0000256" key="5">
    <source>
        <dbReference type="ARBA" id="ARBA00012464"/>
    </source>
</evidence>
<evidence type="ECO:0000256" key="6">
    <source>
        <dbReference type="ARBA" id="ARBA00021963"/>
    </source>
</evidence>
<dbReference type="NCBIfam" id="TIGR03531">
    <property type="entry name" value="selenium_SpcS"/>
    <property type="match status" value="1"/>
</dbReference>
<evidence type="ECO:0000256" key="15">
    <source>
        <dbReference type="ARBA" id="ARBA00032693"/>
    </source>
</evidence>
<feature type="binding site" evidence="18">
    <location>
        <position position="94"/>
    </location>
    <ligand>
        <name>substrate</name>
    </ligand>
</feature>
<dbReference type="InterPro" id="IPR008829">
    <property type="entry name" value="SepSecS/SepCysS"/>
</dbReference>